<evidence type="ECO:0000256" key="1">
    <source>
        <dbReference type="SAM" id="MobiDB-lite"/>
    </source>
</evidence>
<dbReference type="SUPFAM" id="SSF56808">
    <property type="entry name" value="Ribosomal protein L1"/>
    <property type="match status" value="1"/>
</dbReference>
<dbReference type="Pfam" id="PF00687">
    <property type="entry name" value="Ribosomal_L1"/>
    <property type="match status" value="1"/>
</dbReference>
<dbReference type="InterPro" id="IPR028364">
    <property type="entry name" value="Ribosomal_uL1/biogenesis"/>
</dbReference>
<dbReference type="CDD" id="cd00403">
    <property type="entry name" value="Ribosomal_L1"/>
    <property type="match status" value="1"/>
</dbReference>
<dbReference type="InterPro" id="IPR050257">
    <property type="entry name" value="eL8/uL1-like"/>
</dbReference>
<evidence type="ECO:0008006" key="4">
    <source>
        <dbReference type="Google" id="ProtNLM"/>
    </source>
</evidence>
<proteinExistence type="predicted"/>
<dbReference type="GO" id="GO:0003723">
    <property type="term" value="F:RNA binding"/>
    <property type="evidence" value="ECO:0007669"/>
    <property type="project" value="InterPro"/>
</dbReference>
<feature type="compositionally biased region" description="Basic and acidic residues" evidence="1">
    <location>
        <begin position="268"/>
        <end position="289"/>
    </location>
</feature>
<dbReference type="PANTHER" id="PTHR23105">
    <property type="entry name" value="RIBOSOMAL PROTEIN L7AE FAMILY MEMBER"/>
    <property type="match status" value="1"/>
</dbReference>
<dbReference type="FunFam" id="3.40.50.790:FF:000012">
    <property type="entry name" value="Ribosomal protein L1p/L10e family"/>
    <property type="match status" value="1"/>
</dbReference>
<name>A0AAN9LFD5_PHACN</name>
<organism evidence="2 3">
    <name type="scientific">Phaseolus coccineus</name>
    <name type="common">Scarlet runner bean</name>
    <name type="synonym">Phaseolus multiflorus</name>
    <dbReference type="NCBI Taxonomy" id="3886"/>
    <lineage>
        <taxon>Eukaryota</taxon>
        <taxon>Viridiplantae</taxon>
        <taxon>Streptophyta</taxon>
        <taxon>Embryophyta</taxon>
        <taxon>Tracheophyta</taxon>
        <taxon>Spermatophyta</taxon>
        <taxon>Magnoliopsida</taxon>
        <taxon>eudicotyledons</taxon>
        <taxon>Gunneridae</taxon>
        <taxon>Pentapetalae</taxon>
        <taxon>rosids</taxon>
        <taxon>fabids</taxon>
        <taxon>Fabales</taxon>
        <taxon>Fabaceae</taxon>
        <taxon>Papilionoideae</taxon>
        <taxon>50 kb inversion clade</taxon>
        <taxon>NPAAA clade</taxon>
        <taxon>indigoferoid/millettioid clade</taxon>
        <taxon>Phaseoleae</taxon>
        <taxon>Phaseolus</taxon>
    </lineage>
</organism>
<feature type="region of interest" description="Disordered" evidence="1">
    <location>
        <begin position="262"/>
        <end position="383"/>
    </location>
</feature>
<feature type="compositionally biased region" description="Acidic residues" evidence="1">
    <location>
        <begin position="291"/>
        <end position="307"/>
    </location>
</feature>
<sequence length="407" mass="45861">MASENLNPTTVSKAVDALLKWRRSQSETQKPKLFDEDDEFLYLIVTLKKIPSKSRVNPYKIPLPHSLLSEFSEQCLILDDRPNKARVTKAQAQARIQSESIPIAKVLKLSKLASDYRAFEAKRKLCDSYDLFFSEKSIVPLLPRLLGKQFFKKRKLPVPVDLKKSNWKEQVEKACSSAMLFMRTGTCSVVRVAKVGMERDSIVENVVAAVEGIVEVVPKKWGNVRSLHLKMLESVALPVYQVVPDVKLRIEGANELAEIKEKNKKNKKDGEVRESAKKKGRIHEVRYMDENGGEDENENELASDDEVNEKRKRGGSSVLSGEKRLKKSSGIKEKRKKGKIGSELVAEDKESSAKEKKKKVKSGSELVVRDEESGVKKTKKGELKKMKTGEVKVKAVKSLKAKKSKKV</sequence>
<dbReference type="Proteomes" id="UP001374584">
    <property type="component" value="Unassembled WGS sequence"/>
</dbReference>
<accession>A0AAN9LFD5</accession>
<dbReference type="AlphaFoldDB" id="A0AAN9LFD5"/>
<dbReference type="InterPro" id="IPR016095">
    <property type="entry name" value="Ribosomal_uL1_3-a/b-sand"/>
</dbReference>
<comment type="caution">
    <text evidence="2">The sequence shown here is derived from an EMBL/GenBank/DDBJ whole genome shotgun (WGS) entry which is preliminary data.</text>
</comment>
<dbReference type="Gene3D" id="3.40.50.790">
    <property type="match status" value="1"/>
</dbReference>
<dbReference type="InterPro" id="IPR023674">
    <property type="entry name" value="Ribosomal_uL1-like"/>
</dbReference>
<protein>
    <recommendedName>
        <fullName evidence="4">Ribosomal protein L1</fullName>
    </recommendedName>
</protein>
<reference evidence="2 3" key="1">
    <citation type="submission" date="2024-01" db="EMBL/GenBank/DDBJ databases">
        <title>The genomes of 5 underutilized Papilionoideae crops provide insights into root nodulation and disease resistanc.</title>
        <authorList>
            <person name="Jiang F."/>
        </authorList>
    </citation>
    <scope>NUCLEOTIDE SEQUENCE [LARGE SCALE GENOMIC DNA]</scope>
    <source>
        <strain evidence="2">JINMINGXINNONG_FW02</strain>
        <tissue evidence="2">Leaves</tissue>
    </source>
</reference>
<feature type="compositionally biased region" description="Basic residues" evidence="1">
    <location>
        <begin position="324"/>
        <end position="339"/>
    </location>
</feature>
<dbReference type="EMBL" id="JAYMYR010000010">
    <property type="protein sequence ID" value="KAK7334962.1"/>
    <property type="molecule type" value="Genomic_DNA"/>
</dbReference>
<evidence type="ECO:0000313" key="3">
    <source>
        <dbReference type="Proteomes" id="UP001374584"/>
    </source>
</evidence>
<evidence type="ECO:0000313" key="2">
    <source>
        <dbReference type="EMBL" id="KAK7334962.1"/>
    </source>
</evidence>
<gene>
    <name evidence="2" type="ORF">VNO80_26731</name>
</gene>
<keyword evidence="3" id="KW-1185">Reference proteome</keyword>
<feature type="compositionally biased region" description="Basic and acidic residues" evidence="1">
    <location>
        <begin position="367"/>
        <end position="383"/>
    </location>
</feature>